<sequence>MPTLEALENFPPSETFFLATYDSILGEVVLRAGLLRLQKLFCIVIAVRKRPEIGGMRNPLSILTDFPRTIVELPCLTVSLLPIRALALHSSVSASKEIKYLEWSFAASRLRRPRQGPQGGSTGGLPYQDGL</sequence>
<name>A0A8H3G8K4_9LECA</name>
<dbReference type="EMBL" id="CAJPDT010000105">
    <property type="protein sequence ID" value="CAF9938131.1"/>
    <property type="molecule type" value="Genomic_DNA"/>
</dbReference>
<dbReference type="AlphaFoldDB" id="A0A8H3G8K4"/>
<evidence type="ECO:0000256" key="1">
    <source>
        <dbReference type="SAM" id="MobiDB-lite"/>
    </source>
</evidence>
<evidence type="ECO:0000313" key="2">
    <source>
        <dbReference type="EMBL" id="CAF9938131.1"/>
    </source>
</evidence>
<protein>
    <submittedName>
        <fullName evidence="2">Uncharacterized protein</fullName>
    </submittedName>
</protein>
<dbReference type="Proteomes" id="UP000664534">
    <property type="component" value="Unassembled WGS sequence"/>
</dbReference>
<keyword evidence="3" id="KW-1185">Reference proteome</keyword>
<accession>A0A8H3G8K4</accession>
<evidence type="ECO:0000313" key="3">
    <source>
        <dbReference type="Proteomes" id="UP000664534"/>
    </source>
</evidence>
<comment type="caution">
    <text evidence="2">The sequence shown here is derived from an EMBL/GenBank/DDBJ whole genome shotgun (WGS) entry which is preliminary data.</text>
</comment>
<proteinExistence type="predicted"/>
<gene>
    <name evidence="2" type="ORF">IMSHALPRED_000683</name>
</gene>
<reference evidence="2" key="1">
    <citation type="submission" date="2021-03" db="EMBL/GenBank/DDBJ databases">
        <authorList>
            <person name="Tagirdzhanova G."/>
        </authorList>
    </citation>
    <scope>NUCLEOTIDE SEQUENCE</scope>
</reference>
<organism evidence="2 3">
    <name type="scientific">Imshaugia aleurites</name>
    <dbReference type="NCBI Taxonomy" id="172621"/>
    <lineage>
        <taxon>Eukaryota</taxon>
        <taxon>Fungi</taxon>
        <taxon>Dikarya</taxon>
        <taxon>Ascomycota</taxon>
        <taxon>Pezizomycotina</taxon>
        <taxon>Lecanoromycetes</taxon>
        <taxon>OSLEUM clade</taxon>
        <taxon>Lecanoromycetidae</taxon>
        <taxon>Lecanorales</taxon>
        <taxon>Lecanorineae</taxon>
        <taxon>Parmeliaceae</taxon>
        <taxon>Imshaugia</taxon>
    </lineage>
</organism>
<feature type="region of interest" description="Disordered" evidence="1">
    <location>
        <begin position="112"/>
        <end position="131"/>
    </location>
</feature>